<accession>A0A059T894</accession>
<reference evidence="1" key="1">
    <citation type="journal article" date="2014" name="Appl. Environ. Microbiol.">
        <title>Comparative genomic and morphological analysis of Listeria phages isolated from farm environments.</title>
        <authorList>
            <person name="Denes T."/>
            <person name="Vongkamjan K."/>
            <person name="Ackermann H.W."/>
            <person name="Moreno Switt A.I."/>
            <person name="Wiedmann M."/>
            <person name="den Bakker H.C."/>
        </authorList>
    </citation>
    <scope>NUCLEOTIDE SEQUENCE</scope>
</reference>
<protein>
    <submittedName>
        <fullName evidence="1">Uncharacterized protein</fullName>
    </submittedName>
</protein>
<name>A0A059T894_9CAUD</name>
<gene>
    <name evidence="1" type="ORF">LP083-1_055</name>
</gene>
<evidence type="ECO:0000313" key="1">
    <source>
        <dbReference type="EMBL" id="AHL19020.1"/>
    </source>
</evidence>
<organism evidence="1">
    <name type="scientific">Listeria phage LP-083-1</name>
    <dbReference type="NCBI Taxonomy" id="1458854"/>
    <lineage>
        <taxon>Viruses</taxon>
        <taxon>Duplodnaviria</taxon>
        <taxon>Heunggongvirae</taxon>
        <taxon>Uroviricota</taxon>
        <taxon>Caudoviricetes</taxon>
    </lineage>
</organism>
<proteinExistence type="predicted"/>
<sequence>MDEREREAIEVERERHKGGMMGQGFYVGDYARFILDGTWYYGEVTWAGNIDLKHPRNQGLVVTMLNGQRINTVAPNVYWWDTTDDFY</sequence>
<dbReference type="EMBL" id="KJ094028">
    <property type="protein sequence ID" value="AHL19020.1"/>
    <property type="molecule type" value="Genomic_DNA"/>
</dbReference>